<sequence>MTKPNKEIIKLFERVTTKDPRITVKYFSSIFGFFNYYSTSAMGTFLRLAKDPDDERTYDALVDALKILDESLIDYSNLTMQDVVDAYAEYNLYKKNISRSQLSVLANLSDGSLSKILNNSNPNAKPNAYAIDVYEMLRLDLIPSYKLDYNFTNTLQNYRQIRNLIFRVRLGDGSNALSNAELANKLNFDVDLFNNPEKICKDARIYNEIANTLYRLLPNYSFDFSKRKDQDTTYMGLI</sequence>
<dbReference type="AlphaFoldDB" id="A0A9X6S5R0"/>
<gene>
    <name evidence="1" type="ORF">A8C52_05790</name>
    <name evidence="2" type="ORF">QFE45_11180</name>
</gene>
<accession>A0A9X6S5R0</accession>
<keyword evidence="2" id="KW-0614">Plasmid</keyword>
<evidence type="ECO:0000313" key="2">
    <source>
        <dbReference type="EMBL" id="WII29819.1"/>
    </source>
</evidence>
<reference evidence="1 3" key="1">
    <citation type="submission" date="2016-05" db="EMBL/GenBank/DDBJ databases">
        <authorList>
            <person name="Lee J.-Y."/>
            <person name="Kim E.B."/>
            <person name="Choi Y.-J."/>
        </authorList>
    </citation>
    <scope>NUCLEOTIDE SEQUENCE [LARGE SCALE GENOMIC DNA]</scope>
    <source>
        <strain evidence="1 3">KLA006</strain>
    </source>
</reference>
<protein>
    <submittedName>
        <fullName evidence="1">Uncharacterized protein</fullName>
    </submittedName>
</protein>
<organism evidence="1 3">
    <name type="scientific">Ligilactobacillus salivarius</name>
    <dbReference type="NCBI Taxonomy" id="1624"/>
    <lineage>
        <taxon>Bacteria</taxon>
        <taxon>Bacillati</taxon>
        <taxon>Bacillota</taxon>
        <taxon>Bacilli</taxon>
        <taxon>Lactobacillales</taxon>
        <taxon>Lactobacillaceae</taxon>
        <taxon>Ligilactobacillus</taxon>
    </lineage>
</organism>
<geneLocation type="plasmid" evidence="2 4">
    <name>unnamed2</name>
</geneLocation>
<proteinExistence type="predicted"/>
<evidence type="ECO:0000313" key="1">
    <source>
        <dbReference type="EMBL" id="PAY47776.1"/>
    </source>
</evidence>
<reference evidence="2" key="2">
    <citation type="submission" date="2023-04" db="EMBL/GenBank/DDBJ databases">
        <title>Four porcine-derived lactic acid bacteria strains analyses and their evaluation as potential probiotics based on genomics.</title>
        <authorList>
            <person name="Niu D."/>
        </authorList>
    </citation>
    <scope>NUCLEOTIDE SEQUENCE</scope>
    <source>
        <strain evidence="2">ZSA5</strain>
        <plasmid evidence="2">unnamed2</plasmid>
    </source>
</reference>
<dbReference type="EMBL" id="LXZO01000077">
    <property type="protein sequence ID" value="PAY47776.1"/>
    <property type="molecule type" value="Genomic_DNA"/>
</dbReference>
<dbReference type="Proteomes" id="UP000218139">
    <property type="component" value="Unassembled WGS sequence"/>
</dbReference>
<dbReference type="Proteomes" id="UP001231316">
    <property type="component" value="Plasmid unnamed2"/>
</dbReference>
<name>A0A9X6S5R0_9LACO</name>
<dbReference type="RefSeq" id="WP_086201639.1">
    <property type="nucleotide sequence ID" value="NZ_CP123973.1"/>
</dbReference>
<evidence type="ECO:0000313" key="3">
    <source>
        <dbReference type="Proteomes" id="UP000218139"/>
    </source>
</evidence>
<evidence type="ECO:0000313" key="4">
    <source>
        <dbReference type="Proteomes" id="UP001231316"/>
    </source>
</evidence>
<dbReference type="EMBL" id="CP123973">
    <property type="protein sequence ID" value="WII29819.1"/>
    <property type="molecule type" value="Genomic_DNA"/>
</dbReference>